<organism evidence="2 3">
    <name type="scientific">Phytophthora oleae</name>
    <dbReference type="NCBI Taxonomy" id="2107226"/>
    <lineage>
        <taxon>Eukaryota</taxon>
        <taxon>Sar</taxon>
        <taxon>Stramenopiles</taxon>
        <taxon>Oomycota</taxon>
        <taxon>Peronosporomycetes</taxon>
        <taxon>Peronosporales</taxon>
        <taxon>Peronosporaceae</taxon>
        <taxon>Phytophthora</taxon>
    </lineage>
</organism>
<accession>A0ABD3FNI6</accession>
<evidence type="ECO:0000256" key="1">
    <source>
        <dbReference type="SAM" id="MobiDB-lite"/>
    </source>
</evidence>
<protein>
    <submittedName>
        <fullName evidence="2">Uncharacterized protein</fullName>
    </submittedName>
</protein>
<proteinExistence type="predicted"/>
<feature type="region of interest" description="Disordered" evidence="1">
    <location>
        <begin position="146"/>
        <end position="183"/>
    </location>
</feature>
<dbReference type="EMBL" id="JBIMZQ010000011">
    <property type="protein sequence ID" value="KAL3668475.1"/>
    <property type="molecule type" value="Genomic_DNA"/>
</dbReference>
<dbReference type="PANTHER" id="PTHR33324:SF2">
    <property type="entry name" value="MYB_SANT-LIKE DNA-BINDING DOMAIN-CONTAINING PROTEIN"/>
    <property type="match status" value="1"/>
</dbReference>
<dbReference type="Proteomes" id="UP001632037">
    <property type="component" value="Unassembled WGS sequence"/>
</dbReference>
<dbReference type="AlphaFoldDB" id="A0ABD3FNI6"/>
<evidence type="ECO:0000313" key="2">
    <source>
        <dbReference type="EMBL" id="KAL3668475.1"/>
    </source>
</evidence>
<sequence>MGRKWEDDGVDGGPSSMELLLEWLSMPGNTTRWRKAAGNGRKGETRTDLIDEIHDLLLSYDIKHRTFGGIWRRLYQLERDLERAQNWLKAKGLRNYDASRETEDVVLKLCPYYPEISALLQPPAPRSVASARPNVYYNGTYSSDDDWAAGSSSSSEDDEELPKLGFKRPGVSPHAFYPDEDIKRARVEEKPHGIKLEDTKRAGVLDSEPDERREFFKLELQVKRDEALIVRAKARKELRDTGVPFATIERLLPLEM</sequence>
<gene>
    <name evidence="2" type="ORF">V7S43_006558</name>
</gene>
<reference evidence="2 3" key="1">
    <citation type="submission" date="2024-09" db="EMBL/GenBank/DDBJ databases">
        <title>Genome sequencing and assembly of Phytophthora oleae, isolate VK10A, causative agent of rot of olive drupes.</title>
        <authorList>
            <person name="Conti Taguali S."/>
            <person name="Riolo M."/>
            <person name="La Spada F."/>
            <person name="Cacciola S.O."/>
            <person name="Dionisio G."/>
        </authorList>
    </citation>
    <scope>NUCLEOTIDE SEQUENCE [LARGE SCALE GENOMIC DNA]</scope>
    <source>
        <strain evidence="2 3">VK10A</strain>
    </source>
</reference>
<comment type="caution">
    <text evidence="2">The sequence shown here is derived from an EMBL/GenBank/DDBJ whole genome shotgun (WGS) entry which is preliminary data.</text>
</comment>
<dbReference type="PANTHER" id="PTHR33324">
    <property type="entry name" value="EXPRESSED PROTEIN"/>
    <property type="match status" value="1"/>
</dbReference>
<name>A0ABD3FNI6_9STRA</name>
<keyword evidence="3" id="KW-1185">Reference proteome</keyword>
<evidence type="ECO:0000313" key="3">
    <source>
        <dbReference type="Proteomes" id="UP001632037"/>
    </source>
</evidence>